<name>A0ABZ2PCJ3_9NOCA</name>
<feature type="domain" description="D-isomer specific 2-hydroxyacid dehydrogenase catalytic" evidence="5">
    <location>
        <begin position="24"/>
        <end position="323"/>
    </location>
</feature>
<evidence type="ECO:0000256" key="4">
    <source>
        <dbReference type="RuleBase" id="RU003719"/>
    </source>
</evidence>
<dbReference type="SUPFAM" id="SSF52283">
    <property type="entry name" value="Formate/glycerate dehydrogenase catalytic domain-like"/>
    <property type="match status" value="1"/>
</dbReference>
<proteinExistence type="inferred from homology"/>
<evidence type="ECO:0000256" key="3">
    <source>
        <dbReference type="ARBA" id="ARBA00023027"/>
    </source>
</evidence>
<accession>A0ABZ2PCJ3</accession>
<dbReference type="InterPro" id="IPR050223">
    <property type="entry name" value="D-isomer_2-hydroxyacid_DH"/>
</dbReference>
<dbReference type="InterPro" id="IPR006139">
    <property type="entry name" value="D-isomer_2_OHA_DH_cat_dom"/>
</dbReference>
<comment type="similarity">
    <text evidence="1 4">Belongs to the D-isomer specific 2-hydroxyacid dehydrogenase family.</text>
</comment>
<evidence type="ECO:0000313" key="8">
    <source>
        <dbReference type="Proteomes" id="UP001432000"/>
    </source>
</evidence>
<dbReference type="EMBL" id="CP147846">
    <property type="protein sequence ID" value="WXG66535.1"/>
    <property type="molecule type" value="Genomic_DNA"/>
</dbReference>
<dbReference type="InterPro" id="IPR036291">
    <property type="entry name" value="NAD(P)-bd_dom_sf"/>
</dbReference>
<evidence type="ECO:0000313" key="7">
    <source>
        <dbReference type="EMBL" id="WXG66535.1"/>
    </source>
</evidence>
<dbReference type="Proteomes" id="UP001432000">
    <property type="component" value="Chromosome"/>
</dbReference>
<reference evidence="7 8" key="1">
    <citation type="submission" date="2024-03" db="EMBL/GenBank/DDBJ databases">
        <title>Natural products discovery in diverse microorganisms through a two-stage MS feature dereplication strategy.</title>
        <authorList>
            <person name="Zhang R."/>
        </authorList>
    </citation>
    <scope>NUCLEOTIDE SEQUENCE [LARGE SCALE GENOMIC DNA]</scope>
    <source>
        <strain evidence="7 8">18930</strain>
    </source>
</reference>
<dbReference type="Gene3D" id="3.40.50.720">
    <property type="entry name" value="NAD(P)-binding Rossmann-like Domain"/>
    <property type="match status" value="2"/>
</dbReference>
<dbReference type="InterPro" id="IPR006140">
    <property type="entry name" value="D-isomer_DH_NAD-bd"/>
</dbReference>
<dbReference type="Pfam" id="PF00389">
    <property type="entry name" value="2-Hacid_dh"/>
    <property type="match status" value="1"/>
</dbReference>
<evidence type="ECO:0000256" key="2">
    <source>
        <dbReference type="ARBA" id="ARBA00023002"/>
    </source>
</evidence>
<dbReference type="RefSeq" id="WP_338885982.1">
    <property type="nucleotide sequence ID" value="NZ_CP147846.1"/>
</dbReference>
<dbReference type="PANTHER" id="PTHR10996:SF178">
    <property type="entry name" value="2-HYDROXYACID DEHYDROGENASE YGL185C-RELATED"/>
    <property type="match status" value="1"/>
</dbReference>
<keyword evidence="8" id="KW-1185">Reference proteome</keyword>
<keyword evidence="2 4" id="KW-0560">Oxidoreductase</keyword>
<dbReference type="Pfam" id="PF02826">
    <property type="entry name" value="2-Hacid_dh_C"/>
    <property type="match status" value="1"/>
</dbReference>
<organism evidence="7 8">
    <name type="scientific">Rhodococcus sovatensis</name>
    <dbReference type="NCBI Taxonomy" id="1805840"/>
    <lineage>
        <taxon>Bacteria</taxon>
        <taxon>Bacillati</taxon>
        <taxon>Actinomycetota</taxon>
        <taxon>Actinomycetes</taxon>
        <taxon>Mycobacteriales</taxon>
        <taxon>Nocardiaceae</taxon>
        <taxon>Rhodococcus</taxon>
    </lineage>
</organism>
<feature type="domain" description="D-isomer specific 2-hydroxyacid dehydrogenase NAD-binding" evidence="6">
    <location>
        <begin position="108"/>
        <end position="291"/>
    </location>
</feature>
<evidence type="ECO:0000259" key="6">
    <source>
        <dbReference type="Pfam" id="PF02826"/>
    </source>
</evidence>
<dbReference type="SUPFAM" id="SSF51735">
    <property type="entry name" value="NAD(P)-binding Rossmann-fold domains"/>
    <property type="match status" value="1"/>
</dbReference>
<dbReference type="PANTHER" id="PTHR10996">
    <property type="entry name" value="2-HYDROXYACID DEHYDROGENASE-RELATED"/>
    <property type="match status" value="1"/>
</dbReference>
<evidence type="ECO:0000259" key="5">
    <source>
        <dbReference type="Pfam" id="PF00389"/>
    </source>
</evidence>
<evidence type="ECO:0000256" key="1">
    <source>
        <dbReference type="ARBA" id="ARBA00005854"/>
    </source>
</evidence>
<gene>
    <name evidence="7" type="ORF">WDS16_14625</name>
</gene>
<sequence length="336" mass="35109">MKIVVADSNLLPHRDRFESQLPSDFEVLWHNNFDEQALVADIADAEVYVGGKFTSALASAAQGLRLVHVAGAGTDGIAFDALSGDTLVANTFHHERSIAEYVTSTAVVLRRGFLGQDRALRHGRWASPVYDKTLNQPATFGSATVGFVGFGHIGAQSWSLMRGFGCSGIAVTGSGSVDAHAHGLSWAGTIDRLDELMAEADIVVVSAPLNDGTAGMIGAPQLAKLGGAGVLINVGRGPLVQQEALYEALASGALGSAAIDVWYDYPSSDGLGAPSAHPFHTLDNLVMTPHSSGITSETFEGRVDDITANIGRLVRVEPLSNLVAGQHVAGRKVSAS</sequence>
<dbReference type="CDD" id="cd12165">
    <property type="entry name" value="2-Hacid_dh_6"/>
    <property type="match status" value="1"/>
</dbReference>
<protein>
    <submittedName>
        <fullName evidence="7">2-hydroxyacid dehydrogenase</fullName>
    </submittedName>
</protein>
<keyword evidence="3" id="KW-0520">NAD</keyword>